<comment type="similarity">
    <text evidence="1 9 10">Belongs to the class-I aminoacyl-tRNA synthetase family.</text>
</comment>
<dbReference type="InterPro" id="IPR001412">
    <property type="entry name" value="aa-tRNA-synth_I_CS"/>
</dbReference>
<dbReference type="Gene3D" id="3.90.740.10">
    <property type="entry name" value="Valyl/Leucyl/Isoleucyl-tRNA synthetase, editing domain"/>
    <property type="match status" value="1"/>
</dbReference>
<proteinExistence type="inferred from homology"/>
<feature type="short sequence motif" description="'HIGH' region" evidence="9">
    <location>
        <begin position="41"/>
        <end position="51"/>
    </location>
</feature>
<dbReference type="SUPFAM" id="SSF47323">
    <property type="entry name" value="Anticodon-binding domain of a subclass of class I aminoacyl-tRNA synthetases"/>
    <property type="match status" value="1"/>
</dbReference>
<evidence type="ECO:0000256" key="1">
    <source>
        <dbReference type="ARBA" id="ARBA00005594"/>
    </source>
</evidence>
<dbReference type="InterPro" id="IPR002300">
    <property type="entry name" value="aa-tRNA-synth_Ia"/>
</dbReference>
<feature type="domain" description="Aminoacyl-tRNA synthetase class Ia" evidence="11">
    <location>
        <begin position="626"/>
        <end position="666"/>
    </location>
</feature>
<feature type="short sequence motif" description="'KMSKS' region" evidence="9">
    <location>
        <begin position="627"/>
        <end position="631"/>
    </location>
</feature>
<evidence type="ECO:0000313" key="15">
    <source>
        <dbReference type="EMBL" id="MFC6034907.1"/>
    </source>
</evidence>
<dbReference type="PANTHER" id="PTHR43740:SF2">
    <property type="entry name" value="LEUCINE--TRNA LIGASE, MITOCHONDRIAL"/>
    <property type="match status" value="1"/>
</dbReference>
<evidence type="ECO:0000259" key="14">
    <source>
        <dbReference type="Pfam" id="PF13603"/>
    </source>
</evidence>
<feature type="domain" description="Methionyl/Leucyl tRNA synthetase" evidence="13">
    <location>
        <begin position="36"/>
        <end position="170"/>
    </location>
</feature>
<organism evidence="15 16">
    <name type="scientific">Hyphococcus aureus</name>
    <dbReference type="NCBI Taxonomy" id="2666033"/>
    <lineage>
        <taxon>Bacteria</taxon>
        <taxon>Pseudomonadati</taxon>
        <taxon>Pseudomonadota</taxon>
        <taxon>Alphaproteobacteria</taxon>
        <taxon>Parvularculales</taxon>
        <taxon>Parvularculaceae</taxon>
        <taxon>Hyphococcus</taxon>
    </lineage>
</organism>
<evidence type="ECO:0000256" key="4">
    <source>
        <dbReference type="ARBA" id="ARBA00022741"/>
    </source>
</evidence>
<evidence type="ECO:0000256" key="7">
    <source>
        <dbReference type="ARBA" id="ARBA00023146"/>
    </source>
</evidence>
<evidence type="ECO:0000259" key="11">
    <source>
        <dbReference type="Pfam" id="PF00133"/>
    </source>
</evidence>
<evidence type="ECO:0000256" key="6">
    <source>
        <dbReference type="ARBA" id="ARBA00022917"/>
    </source>
</evidence>
<dbReference type="NCBIfam" id="TIGR00396">
    <property type="entry name" value="leuS_bact"/>
    <property type="match status" value="1"/>
</dbReference>
<comment type="subcellular location">
    <subcellularLocation>
        <location evidence="9">Cytoplasm</location>
    </subcellularLocation>
</comment>
<evidence type="ECO:0000256" key="5">
    <source>
        <dbReference type="ARBA" id="ARBA00022840"/>
    </source>
</evidence>
<dbReference type="CDD" id="cd00812">
    <property type="entry name" value="LeuRS_core"/>
    <property type="match status" value="1"/>
</dbReference>
<keyword evidence="6 9" id="KW-0648">Protein biosynthesis</keyword>
<dbReference type="SUPFAM" id="SSF50677">
    <property type="entry name" value="ValRS/IleRS/LeuRS editing domain"/>
    <property type="match status" value="1"/>
</dbReference>
<dbReference type="EMBL" id="JBHPON010000001">
    <property type="protein sequence ID" value="MFC6034907.1"/>
    <property type="molecule type" value="Genomic_DNA"/>
</dbReference>
<evidence type="ECO:0000256" key="9">
    <source>
        <dbReference type="HAMAP-Rule" id="MF_00049"/>
    </source>
</evidence>
<dbReference type="Pfam" id="PF09334">
    <property type="entry name" value="tRNA-synt_1g"/>
    <property type="match status" value="1"/>
</dbReference>
<evidence type="ECO:0000256" key="3">
    <source>
        <dbReference type="ARBA" id="ARBA00022598"/>
    </source>
</evidence>
<dbReference type="InterPro" id="IPR014729">
    <property type="entry name" value="Rossmann-like_a/b/a_fold"/>
</dbReference>
<dbReference type="InterPro" id="IPR009008">
    <property type="entry name" value="Val/Leu/Ile-tRNA-synth_edit"/>
</dbReference>
<dbReference type="EC" id="6.1.1.4" evidence="9"/>
<dbReference type="RefSeq" id="WP_379879758.1">
    <property type="nucleotide sequence ID" value="NZ_JBHPON010000001.1"/>
</dbReference>
<reference evidence="15 16" key="1">
    <citation type="submission" date="2024-09" db="EMBL/GenBank/DDBJ databases">
        <authorList>
            <person name="Zhang Z.-H."/>
        </authorList>
    </citation>
    <scope>NUCLEOTIDE SEQUENCE [LARGE SCALE GENOMIC DNA]</scope>
    <source>
        <strain evidence="15 16">HHTR114</strain>
    </source>
</reference>
<dbReference type="InterPro" id="IPR009080">
    <property type="entry name" value="tRNAsynth_Ia_anticodon-bd"/>
</dbReference>
<protein>
    <recommendedName>
        <fullName evidence="9">Leucine--tRNA ligase</fullName>
        <ecNumber evidence="9">6.1.1.4</ecNumber>
    </recommendedName>
    <alternativeName>
        <fullName evidence="9">Leucyl-tRNA synthetase</fullName>
        <shortName evidence="9">LeuRS</shortName>
    </alternativeName>
</protein>
<evidence type="ECO:0000256" key="8">
    <source>
        <dbReference type="ARBA" id="ARBA00047469"/>
    </source>
</evidence>
<dbReference type="SUPFAM" id="SSF52374">
    <property type="entry name" value="Nucleotidylyl transferase"/>
    <property type="match status" value="1"/>
</dbReference>
<dbReference type="Proteomes" id="UP001596116">
    <property type="component" value="Unassembled WGS sequence"/>
</dbReference>
<keyword evidence="16" id="KW-1185">Reference proteome</keyword>
<sequence>MSRYNPKEVEPKWQQRWNQARSFETGASKDKQKYYVLEMFPYPSGRIHIGHVRNYAMGDVIARYKKACGYNVLHPMGWDAFGMPAENAAMQTGSHPAKWTYGNIDIMRGQLKQMGLAIDWSREFATCDASYYVHQQRMFLEFWQAGLAYRKESQVNWDPVDQTVLANEQVIDGKGWRSGAPVERRKLSQWFFKITDYAEDLLAALDDGRLSGWPDNVKLMQKNWIGKSKGLQMRFPFAPDVKAPAGFEGGVEVFTTRPDTLYGASFVAISPDHPITTELAKTDKALATFIAECASAGTSEEAIEKAEKRGYKTSLETGHPFDARKLPVYVANFVLMGYGTGAIFGCPAHDQRDYDFATKYGLAIPPVVLPDGADAATYKLDGEPYIGPGKIFNSDFLDGLSVSDAIAAAIKKIEEMGLGQGVTQYRLRDWGVSRQRYWGCPIPAIHCEKCGIVPVPEKDLPVVLPEEADFSVPGNPLDRHPTWKHVDCPQCGGKGRRETDTFDTFIDSSWYFARFASQPDDKPVDKDVADYWLPVDQYIGGIEHAILHLLYARFYTRAMKKVGHLSVDEPFANLFTQGMVTHETYLDPDDTKKLSERWILPEDVTKQDNGVIWNKTGQPVIVGAIEKMSKSKKNVVSPEGIAQTYGADAARWFMLSDSPPERDVEWTDSGVEGAWKLINRIWDAVAASPGILKTVDLEKTAAGDDKTELRQATHAAIAGVTDDIDHFRFNKAIARVYEFLNALKKAGGASDWAKAEALSALSRLVAPFIPHLAEECWETLGGEGLICDAPWPKADPALLAKDEIVLGVQVNGKRRAEITVPAEADNKTVEEAALSDADVKRHIDGKTVRKVVVVPKRIVNIVAN</sequence>
<dbReference type="PROSITE" id="PS00178">
    <property type="entry name" value="AA_TRNA_LIGASE_I"/>
    <property type="match status" value="1"/>
</dbReference>
<dbReference type="InterPro" id="IPR015413">
    <property type="entry name" value="Methionyl/Leucyl_tRNA_Synth"/>
</dbReference>
<evidence type="ECO:0000256" key="10">
    <source>
        <dbReference type="RuleBase" id="RU363035"/>
    </source>
</evidence>
<gene>
    <name evidence="9 15" type="primary">leuS</name>
    <name evidence="15" type="ORF">ACFMB1_05090</name>
</gene>
<dbReference type="CDD" id="cd07958">
    <property type="entry name" value="Anticodon_Ia_Leu_BEm"/>
    <property type="match status" value="1"/>
</dbReference>
<comment type="caution">
    <text evidence="15">The sequence shown here is derived from an EMBL/GenBank/DDBJ whole genome shotgun (WGS) entry which is preliminary data.</text>
</comment>
<comment type="catalytic activity">
    <reaction evidence="8 9">
        <text>tRNA(Leu) + L-leucine + ATP = L-leucyl-tRNA(Leu) + AMP + diphosphate</text>
        <dbReference type="Rhea" id="RHEA:11688"/>
        <dbReference type="Rhea" id="RHEA-COMP:9613"/>
        <dbReference type="Rhea" id="RHEA-COMP:9622"/>
        <dbReference type="ChEBI" id="CHEBI:30616"/>
        <dbReference type="ChEBI" id="CHEBI:33019"/>
        <dbReference type="ChEBI" id="CHEBI:57427"/>
        <dbReference type="ChEBI" id="CHEBI:78442"/>
        <dbReference type="ChEBI" id="CHEBI:78494"/>
        <dbReference type="ChEBI" id="CHEBI:456215"/>
        <dbReference type="EC" id="6.1.1.4"/>
    </reaction>
</comment>
<dbReference type="InterPro" id="IPR013155">
    <property type="entry name" value="M/V/L/I-tRNA-synth_anticd-bd"/>
</dbReference>
<dbReference type="Gene3D" id="3.10.20.590">
    <property type="match status" value="1"/>
</dbReference>
<dbReference type="Gene3D" id="1.10.730.10">
    <property type="entry name" value="Isoleucyl-tRNA Synthetase, Domain 1"/>
    <property type="match status" value="1"/>
</dbReference>
<keyword evidence="7 9" id="KW-0030">Aminoacyl-tRNA synthetase</keyword>
<dbReference type="Pfam" id="PF00133">
    <property type="entry name" value="tRNA-synt_1"/>
    <property type="match status" value="2"/>
</dbReference>
<keyword evidence="4 9" id="KW-0547">Nucleotide-binding</keyword>
<feature type="domain" description="Aminoacyl-tRNA synthetase class Ia" evidence="11">
    <location>
        <begin position="427"/>
        <end position="583"/>
    </location>
</feature>
<evidence type="ECO:0000256" key="2">
    <source>
        <dbReference type="ARBA" id="ARBA00022490"/>
    </source>
</evidence>
<dbReference type="InterPro" id="IPR002302">
    <property type="entry name" value="Leu-tRNA-ligase"/>
</dbReference>
<keyword evidence="2 9" id="KW-0963">Cytoplasm</keyword>
<accession>A0ABW1KW78</accession>
<feature type="domain" description="Leucyl-tRNA synthetase editing" evidence="14">
    <location>
        <begin position="222"/>
        <end position="413"/>
    </location>
</feature>
<dbReference type="HAMAP" id="MF_00049_B">
    <property type="entry name" value="Leu_tRNA_synth_B"/>
    <property type="match status" value="1"/>
</dbReference>
<dbReference type="PANTHER" id="PTHR43740">
    <property type="entry name" value="LEUCYL-TRNA SYNTHETASE"/>
    <property type="match status" value="1"/>
</dbReference>
<evidence type="ECO:0000313" key="16">
    <source>
        <dbReference type="Proteomes" id="UP001596116"/>
    </source>
</evidence>
<dbReference type="Gene3D" id="3.40.50.620">
    <property type="entry name" value="HUPs"/>
    <property type="match status" value="2"/>
</dbReference>
<keyword evidence="5 9" id="KW-0067">ATP-binding</keyword>
<dbReference type="Pfam" id="PF08264">
    <property type="entry name" value="Anticodon_1"/>
    <property type="match status" value="1"/>
</dbReference>
<feature type="domain" description="Methionyl/Valyl/Leucyl/Isoleucyl-tRNA synthetase anticodon-binding" evidence="12">
    <location>
        <begin position="709"/>
        <end position="825"/>
    </location>
</feature>
<keyword evidence="3 9" id="KW-0436">Ligase</keyword>
<evidence type="ECO:0000259" key="12">
    <source>
        <dbReference type="Pfam" id="PF08264"/>
    </source>
</evidence>
<dbReference type="GO" id="GO:0004823">
    <property type="term" value="F:leucine-tRNA ligase activity"/>
    <property type="evidence" value="ECO:0007669"/>
    <property type="project" value="UniProtKB-EC"/>
</dbReference>
<dbReference type="Pfam" id="PF13603">
    <property type="entry name" value="tRNA-synt_1_2"/>
    <property type="match status" value="1"/>
</dbReference>
<dbReference type="InterPro" id="IPR025709">
    <property type="entry name" value="Leu_tRNA-synth_edit"/>
</dbReference>
<feature type="binding site" evidence="9">
    <location>
        <position position="630"/>
    </location>
    <ligand>
        <name>ATP</name>
        <dbReference type="ChEBI" id="CHEBI:30616"/>
    </ligand>
</feature>
<evidence type="ECO:0000259" key="13">
    <source>
        <dbReference type="Pfam" id="PF09334"/>
    </source>
</evidence>
<dbReference type="PRINTS" id="PR00985">
    <property type="entry name" value="TRNASYNTHLEU"/>
</dbReference>
<name>A0ABW1KW78_9PROT</name>
<dbReference type="Gene3D" id="2.20.28.290">
    <property type="match status" value="1"/>
</dbReference>